<dbReference type="Proteomes" id="UP000243626">
    <property type="component" value="Chromosome"/>
</dbReference>
<reference evidence="1 2" key="2">
    <citation type="submission" date="2023-10" db="EMBL/GenBank/DDBJ databases">
        <authorList>
            <person name="Choi B."/>
        </authorList>
    </citation>
    <scope>NUCLEOTIDE SEQUENCE [LARGE SCALE GENOMIC DNA]</scope>
    <source>
        <strain evidence="1 2">UMB0959</strain>
    </source>
</reference>
<sequence length="404" mass="46064">MASLLDRILGINKIKEKQTERLELLTSNIGIFNSFTGNAYENEVFRFAVDSIARNIGKLRGRHIVHTKNYSERSNGNTQLNRILGNRPNPYMTSYDFLYKLCTHLYIHNNAFALLDKDDNGNLRAIYPLHSVNMEYVTDLSGELYCKFLFANGKHATFHINQLIILRRHFNSNELLGDSNASILPTLEVAHMQNEGMTHAIRNSTNLKGILKYSQTISPDNLKKEKDSFVRDYLDISNTGGIASLDAKAEYIPLKPTDADINSNEIEAIKTKIYDYLGVSERIVNSTYSEDEWSAFYESIIEPFALQLSQELTEKVFTEREQSFGNEIIFESNRLQFASNKSKTATIEKLVPLGILTPNQALEMLNLPPIENGDEHIMSLNYIDKNIAEQYQLNKSEGDKNERV</sequence>
<gene>
    <name evidence="1" type="ORF">CJ229_003230</name>
</gene>
<evidence type="ECO:0000313" key="2">
    <source>
        <dbReference type="Proteomes" id="UP000243626"/>
    </source>
</evidence>
<dbReference type="Pfam" id="PF04860">
    <property type="entry name" value="Phage_portal"/>
    <property type="match status" value="1"/>
</dbReference>
<accession>A0AAF1BVV3</accession>
<name>A0AAF1BVV3_9STAP</name>
<organism evidence="1 2">
    <name type="scientific">Nosocomiicoccus massiliensis</name>
    <dbReference type="NCBI Taxonomy" id="1232430"/>
    <lineage>
        <taxon>Bacteria</taxon>
        <taxon>Bacillati</taxon>
        <taxon>Bacillota</taxon>
        <taxon>Bacilli</taxon>
        <taxon>Bacillales</taxon>
        <taxon>Staphylococcaceae</taxon>
        <taxon>Nosocomiicoccus</taxon>
    </lineage>
</organism>
<evidence type="ECO:0000313" key="1">
    <source>
        <dbReference type="EMBL" id="WOS96771.1"/>
    </source>
</evidence>
<dbReference type="KEGG" id="nmy:CJ229_003230"/>
<dbReference type="RefSeq" id="WP_317846625.1">
    <property type="nucleotide sequence ID" value="NZ_CP136964.1"/>
</dbReference>
<dbReference type="AlphaFoldDB" id="A0AAF1BVV3"/>
<dbReference type="InterPro" id="IPR006944">
    <property type="entry name" value="Phage/GTA_portal"/>
</dbReference>
<proteinExistence type="predicted"/>
<keyword evidence="2" id="KW-1185">Reference proteome</keyword>
<dbReference type="EMBL" id="CP136964">
    <property type="protein sequence ID" value="WOS96771.1"/>
    <property type="molecule type" value="Genomic_DNA"/>
</dbReference>
<reference evidence="2" key="1">
    <citation type="submission" date="2017-09" db="EMBL/GenBank/DDBJ databases">
        <title>Bacterial strain isolated from the female urinary microbiota.</title>
        <authorList>
            <person name="Thomas-White K."/>
            <person name="Kumar N."/>
            <person name="Forster S."/>
            <person name="Putonti C."/>
            <person name="Lawley T."/>
            <person name="Wolfe A.J."/>
        </authorList>
    </citation>
    <scope>NUCLEOTIDE SEQUENCE [LARGE SCALE GENOMIC DNA]</scope>
    <source>
        <strain evidence="2">UMB0959</strain>
    </source>
</reference>
<protein>
    <submittedName>
        <fullName evidence="1">Phage portal protein</fullName>
    </submittedName>
</protein>